<dbReference type="GO" id="GO:0035438">
    <property type="term" value="F:cyclic-di-GMP binding"/>
    <property type="evidence" value="ECO:0007669"/>
    <property type="project" value="InterPro"/>
</dbReference>
<organism evidence="2 3">
    <name type="scientific">Marinobacter psychrophilus</name>
    <dbReference type="NCBI Taxonomy" id="330734"/>
    <lineage>
        <taxon>Bacteria</taxon>
        <taxon>Pseudomonadati</taxon>
        <taxon>Pseudomonadota</taxon>
        <taxon>Gammaproteobacteria</taxon>
        <taxon>Pseudomonadales</taxon>
        <taxon>Marinobacteraceae</taxon>
        <taxon>Marinobacter</taxon>
    </lineage>
</organism>
<sequence>MREYSEKRDFHRMQVNTDIEIIDSNGNTFAGVCRDLSASGMQILVAQRMAVGSELRTTLHPTSDKFPPLETLCEVLRCEPEGDGFLLGVNIAEVTD</sequence>
<dbReference type="Pfam" id="PF07238">
    <property type="entry name" value="PilZ"/>
    <property type="match status" value="1"/>
</dbReference>
<dbReference type="AlphaFoldDB" id="A0A0H4I9A6"/>
<evidence type="ECO:0000313" key="2">
    <source>
        <dbReference type="EMBL" id="AKO54340.1"/>
    </source>
</evidence>
<dbReference type="Proteomes" id="UP000036406">
    <property type="component" value="Chromosome"/>
</dbReference>
<dbReference type="RefSeq" id="WP_048389022.1">
    <property type="nucleotide sequence ID" value="NZ_CP011494.1"/>
</dbReference>
<keyword evidence="3" id="KW-1185">Reference proteome</keyword>
<dbReference type="SUPFAM" id="SSF141371">
    <property type="entry name" value="PilZ domain-like"/>
    <property type="match status" value="1"/>
</dbReference>
<accession>A0A0H4I9A6</accession>
<protein>
    <submittedName>
        <fullName evidence="2">Pilus assembly protein PilZ</fullName>
    </submittedName>
</protein>
<proteinExistence type="predicted"/>
<dbReference type="KEGG" id="mpq:ABA45_11650"/>
<name>A0A0H4I9A6_9GAMM</name>
<gene>
    <name evidence="2" type="ORF">ABA45_11650</name>
</gene>
<dbReference type="PATRIC" id="fig|330734.3.peg.2438"/>
<evidence type="ECO:0000313" key="3">
    <source>
        <dbReference type="Proteomes" id="UP000036406"/>
    </source>
</evidence>
<dbReference type="STRING" id="330734.ABA45_11650"/>
<feature type="domain" description="PilZ" evidence="1">
    <location>
        <begin position="6"/>
        <end position="94"/>
    </location>
</feature>
<evidence type="ECO:0000259" key="1">
    <source>
        <dbReference type="Pfam" id="PF07238"/>
    </source>
</evidence>
<dbReference type="InterPro" id="IPR009875">
    <property type="entry name" value="PilZ_domain"/>
</dbReference>
<dbReference type="Gene3D" id="2.40.10.220">
    <property type="entry name" value="predicted glycosyltransferase like domains"/>
    <property type="match status" value="1"/>
</dbReference>
<dbReference type="EMBL" id="CP011494">
    <property type="protein sequence ID" value="AKO54340.1"/>
    <property type="molecule type" value="Genomic_DNA"/>
</dbReference>
<reference evidence="2 3" key="1">
    <citation type="submission" date="2015-05" db="EMBL/GenBank/DDBJ databases">
        <title>Complete genome of Marinobacter psychrophilus strain 20041T isolated from sea-ice of the Canadian Basin.</title>
        <authorList>
            <person name="Song L."/>
            <person name="Ren L."/>
            <person name="Yu Y."/>
            <person name="Wang X."/>
        </authorList>
    </citation>
    <scope>NUCLEOTIDE SEQUENCE [LARGE SCALE GENOMIC DNA]</scope>
    <source>
        <strain evidence="2 3">20041</strain>
    </source>
</reference>